<protein>
    <submittedName>
        <fullName evidence="3">MFS transporter</fullName>
    </submittedName>
</protein>
<keyword evidence="2" id="KW-0812">Transmembrane</keyword>
<keyword evidence="2" id="KW-0472">Membrane</keyword>
<feature type="transmembrane region" description="Helical" evidence="2">
    <location>
        <begin position="54"/>
        <end position="72"/>
    </location>
</feature>
<evidence type="ECO:0000256" key="1">
    <source>
        <dbReference type="SAM" id="MobiDB-lite"/>
    </source>
</evidence>
<feature type="transmembrane region" description="Helical" evidence="2">
    <location>
        <begin position="118"/>
        <end position="139"/>
    </location>
</feature>
<accession>A0ABV3H5E9</accession>
<name>A0ABV3H5E9_9ACTN</name>
<dbReference type="Proteomes" id="UP001552427">
    <property type="component" value="Unassembled WGS sequence"/>
</dbReference>
<organism evidence="3 4">
    <name type="scientific">Nonomuraea bangladeshensis</name>
    <dbReference type="NCBI Taxonomy" id="404385"/>
    <lineage>
        <taxon>Bacteria</taxon>
        <taxon>Bacillati</taxon>
        <taxon>Actinomycetota</taxon>
        <taxon>Actinomycetes</taxon>
        <taxon>Streptosporangiales</taxon>
        <taxon>Streptosporangiaceae</taxon>
        <taxon>Nonomuraea</taxon>
    </lineage>
</organism>
<gene>
    <name evidence="3" type="ORF">AB0K40_19725</name>
</gene>
<feature type="transmembrane region" description="Helical" evidence="2">
    <location>
        <begin position="79"/>
        <end position="98"/>
    </location>
</feature>
<keyword evidence="4" id="KW-1185">Reference proteome</keyword>
<feature type="region of interest" description="Disordered" evidence="1">
    <location>
        <begin position="1"/>
        <end position="24"/>
    </location>
</feature>
<feature type="transmembrane region" description="Helical" evidence="2">
    <location>
        <begin position="31"/>
        <end position="48"/>
    </location>
</feature>
<evidence type="ECO:0000313" key="4">
    <source>
        <dbReference type="Proteomes" id="UP001552427"/>
    </source>
</evidence>
<dbReference type="EMBL" id="JBFARM010000005">
    <property type="protein sequence ID" value="MEV4287743.1"/>
    <property type="molecule type" value="Genomic_DNA"/>
</dbReference>
<comment type="caution">
    <text evidence="3">The sequence shown here is derived from an EMBL/GenBank/DDBJ whole genome shotgun (WGS) entry which is preliminary data.</text>
</comment>
<dbReference type="RefSeq" id="WP_364451606.1">
    <property type="nucleotide sequence ID" value="NZ_JBFARM010000005.1"/>
</dbReference>
<proteinExistence type="predicted"/>
<reference evidence="3 4" key="1">
    <citation type="submission" date="2024-06" db="EMBL/GenBank/DDBJ databases">
        <title>The Natural Products Discovery Center: Release of the First 8490 Sequenced Strains for Exploring Actinobacteria Biosynthetic Diversity.</title>
        <authorList>
            <person name="Kalkreuter E."/>
            <person name="Kautsar S.A."/>
            <person name="Yang D."/>
            <person name="Bader C.D."/>
            <person name="Teijaro C.N."/>
            <person name="Fluegel L."/>
            <person name="Davis C.M."/>
            <person name="Simpson J.R."/>
            <person name="Lauterbach L."/>
            <person name="Steele A.D."/>
            <person name="Gui C."/>
            <person name="Meng S."/>
            <person name="Li G."/>
            <person name="Viehrig K."/>
            <person name="Ye F."/>
            <person name="Su P."/>
            <person name="Kiefer A.F."/>
            <person name="Nichols A."/>
            <person name="Cepeda A.J."/>
            <person name="Yan W."/>
            <person name="Fan B."/>
            <person name="Jiang Y."/>
            <person name="Adhikari A."/>
            <person name="Zheng C.-J."/>
            <person name="Schuster L."/>
            <person name="Cowan T.M."/>
            <person name="Smanski M.J."/>
            <person name="Chevrette M.G."/>
            <person name="De Carvalho L.P.S."/>
            <person name="Shen B."/>
        </authorList>
    </citation>
    <scope>NUCLEOTIDE SEQUENCE [LARGE SCALE GENOMIC DNA]</scope>
    <source>
        <strain evidence="3 4">NPDC049574</strain>
    </source>
</reference>
<evidence type="ECO:0000313" key="3">
    <source>
        <dbReference type="EMBL" id="MEV4287743.1"/>
    </source>
</evidence>
<sequence>MKPEQEGRFGGTDSRDGAQAGRAGLRGPRSMVFAVVCVYAALGLHTLAGGSGVGPGLLAAATAATGAGAFLLARRRRSLGTLVVAAFAAQYGMHRLFGLGATAPASSHHAHEHGGGELSTGLGMLVAHVVVAALSAWWLHRGETALGMFLTLLARAVRGFWRGLTARAPLPETGVARPVVPAAVAVRQPQVLSGAMCRRGPPVRR</sequence>
<keyword evidence="2" id="KW-1133">Transmembrane helix</keyword>
<evidence type="ECO:0000256" key="2">
    <source>
        <dbReference type="SAM" id="Phobius"/>
    </source>
</evidence>